<dbReference type="InterPro" id="IPR052165">
    <property type="entry name" value="Membrane_assoc_protease"/>
</dbReference>
<dbReference type="CDD" id="cd07020">
    <property type="entry name" value="Clp_protease_NfeD_1"/>
    <property type="match status" value="1"/>
</dbReference>
<evidence type="ECO:0000256" key="1">
    <source>
        <dbReference type="ARBA" id="ARBA00004141"/>
    </source>
</evidence>
<evidence type="ECO:0000256" key="3">
    <source>
        <dbReference type="ARBA" id="ARBA00022989"/>
    </source>
</evidence>
<comment type="subcellular location">
    <subcellularLocation>
        <location evidence="1">Membrane</location>
        <topology evidence="1">Multi-pass membrane protein</topology>
    </subcellularLocation>
</comment>
<dbReference type="Proteomes" id="UP000034883">
    <property type="component" value="Chromosome"/>
</dbReference>
<feature type="transmembrane region" description="Helical" evidence="5">
    <location>
        <begin position="341"/>
        <end position="364"/>
    </location>
</feature>
<dbReference type="InterPro" id="IPR056738">
    <property type="entry name" value="NfeD1b_N"/>
</dbReference>
<dbReference type="GO" id="GO:0006508">
    <property type="term" value="P:proteolysis"/>
    <property type="evidence" value="ECO:0007669"/>
    <property type="project" value="UniProtKB-KW"/>
</dbReference>
<evidence type="ECO:0000256" key="4">
    <source>
        <dbReference type="ARBA" id="ARBA00023136"/>
    </source>
</evidence>
<dbReference type="InterPro" id="IPR006605">
    <property type="entry name" value="G2_nidogen/fibulin_G2F"/>
</dbReference>
<dbReference type="Pfam" id="PF01957">
    <property type="entry name" value="NfeD"/>
    <property type="match status" value="1"/>
</dbReference>
<dbReference type="PANTHER" id="PTHR33507:SF4">
    <property type="entry name" value="NODULATION COMPETITIVENESS PROTEIN NFED"/>
    <property type="match status" value="1"/>
</dbReference>
<feature type="transmembrane region" description="Helical" evidence="5">
    <location>
        <begin position="283"/>
        <end position="300"/>
    </location>
</feature>
<keyword evidence="2 5" id="KW-0812">Transmembrane</keyword>
<dbReference type="Pfam" id="PF24961">
    <property type="entry name" value="NfeD_membrane"/>
    <property type="match status" value="1"/>
</dbReference>
<evidence type="ECO:0000256" key="5">
    <source>
        <dbReference type="SAM" id="Phobius"/>
    </source>
</evidence>
<keyword evidence="8" id="KW-0378">Hydrolase</keyword>
<feature type="transmembrane region" description="Helical" evidence="5">
    <location>
        <begin position="231"/>
        <end position="253"/>
    </location>
</feature>
<feature type="transmembrane region" description="Helical" evidence="5">
    <location>
        <begin position="307"/>
        <end position="326"/>
    </location>
</feature>
<keyword evidence="9" id="KW-1185">Reference proteome</keyword>
<dbReference type="InterPro" id="IPR029045">
    <property type="entry name" value="ClpP/crotonase-like_dom_sf"/>
</dbReference>
<dbReference type="SUPFAM" id="SSF52096">
    <property type="entry name" value="ClpP/crotonase"/>
    <property type="match status" value="1"/>
</dbReference>
<keyword evidence="8" id="KW-0645">Protease</keyword>
<evidence type="ECO:0000313" key="9">
    <source>
        <dbReference type="Proteomes" id="UP000034883"/>
    </source>
</evidence>
<dbReference type="GO" id="GO:0008233">
    <property type="term" value="F:peptidase activity"/>
    <property type="evidence" value="ECO:0007669"/>
    <property type="project" value="UniProtKB-KW"/>
</dbReference>
<dbReference type="RefSeq" id="WP_053233457.1">
    <property type="nucleotide sequence ID" value="NZ_CP011125.1"/>
</dbReference>
<feature type="signal peptide" evidence="6">
    <location>
        <begin position="1"/>
        <end position="25"/>
    </location>
</feature>
<accession>A0A0F6W341</accession>
<dbReference type="Gene3D" id="3.90.226.10">
    <property type="entry name" value="2-enoyl-CoA Hydratase, Chain A, domain 1"/>
    <property type="match status" value="1"/>
</dbReference>
<evidence type="ECO:0000256" key="2">
    <source>
        <dbReference type="ARBA" id="ARBA00022692"/>
    </source>
</evidence>
<dbReference type="SUPFAM" id="SSF141322">
    <property type="entry name" value="NfeD domain-like"/>
    <property type="match status" value="1"/>
</dbReference>
<dbReference type="Pfam" id="PF25145">
    <property type="entry name" value="NfeD1b_N"/>
    <property type="match status" value="1"/>
</dbReference>
<dbReference type="InterPro" id="IPR012340">
    <property type="entry name" value="NA-bd_OB-fold"/>
</dbReference>
<sequence>MTDRSRWGAGLFVLALVLAAAPARARAQGTCVLAAELHGVVGEGTATYLEDAIARAEREGCALLVRVDTPGGHIEPARRIAGALLDARVPIVVHVAPGGARAGSAGVFVLLASDVAAMAPGSSAGAAHPVSLDGREARGEHARKIESDAASLARAIAQERGRNVAWAEAAVRDSAAATADEARRLGVIDLVVGPERALLDAIDGREVAGWTLRTRGADVIEHEMTIPQRSLALLGDPTIAYALLVMGIFALMIELATPGVGIAGGLGAMCFLLAAIGLGVVPVTIGGIALVGIALALFVAELHVASAGLLAAAGAACLVAGAALLVDHADPTFYADESVGVSWGVVVPLAVVVAAAAIVLGVAVRRVRARPSVTGVEAMLGEVGAAESAIDARGGAVRMHGETWRAVSDVPLPVGTQVRVIAVRGLTLRVIAAEELEGALA</sequence>
<dbReference type="GO" id="GO:0016020">
    <property type="term" value="C:membrane"/>
    <property type="evidence" value="ECO:0007669"/>
    <property type="project" value="UniProtKB-SubCell"/>
</dbReference>
<dbReference type="PROSITE" id="PS50993">
    <property type="entry name" value="NIDOGEN_G2"/>
    <property type="match status" value="1"/>
</dbReference>
<protein>
    <submittedName>
        <fullName evidence="8">Putative membrane-bound ClpP-class protease</fullName>
    </submittedName>
</protein>
<dbReference type="InterPro" id="IPR056739">
    <property type="entry name" value="NfeD_membrane"/>
</dbReference>
<reference evidence="8 9" key="1">
    <citation type="submission" date="2015-03" db="EMBL/GenBank/DDBJ databases">
        <title>Genome assembly of Sandaracinus amylolyticus DSM 53668.</title>
        <authorList>
            <person name="Sharma G."/>
            <person name="Subramanian S."/>
        </authorList>
    </citation>
    <scope>NUCLEOTIDE SEQUENCE [LARGE SCALE GENOMIC DNA]</scope>
    <source>
        <strain evidence="8 9">DSM 53668</strain>
    </source>
</reference>
<dbReference type="EMBL" id="CP011125">
    <property type="protein sequence ID" value="AKF06268.1"/>
    <property type="molecule type" value="Genomic_DNA"/>
</dbReference>
<dbReference type="PANTHER" id="PTHR33507">
    <property type="entry name" value="INNER MEMBRANE PROTEIN YBBJ"/>
    <property type="match status" value="1"/>
</dbReference>
<dbReference type="InterPro" id="IPR002810">
    <property type="entry name" value="NfeD-like_C"/>
</dbReference>
<evidence type="ECO:0000313" key="8">
    <source>
        <dbReference type="EMBL" id="AKF06268.1"/>
    </source>
</evidence>
<dbReference type="KEGG" id="samy:DB32_003417"/>
<feature type="domain" description="Nidogen G2 beta-barrel" evidence="7">
    <location>
        <begin position="365"/>
        <end position="441"/>
    </location>
</feature>
<gene>
    <name evidence="8" type="ORF">DB32_003417</name>
</gene>
<keyword evidence="6" id="KW-0732">Signal</keyword>
<dbReference type="Gene3D" id="2.40.50.140">
    <property type="entry name" value="Nucleic acid-binding proteins"/>
    <property type="match status" value="1"/>
</dbReference>
<keyword evidence="4 5" id="KW-0472">Membrane</keyword>
<proteinExistence type="predicted"/>
<dbReference type="AlphaFoldDB" id="A0A0F6W341"/>
<evidence type="ECO:0000259" key="7">
    <source>
        <dbReference type="PROSITE" id="PS50993"/>
    </source>
</evidence>
<keyword evidence="3 5" id="KW-1133">Transmembrane helix</keyword>
<feature type="chain" id="PRO_5002511834" evidence="6">
    <location>
        <begin position="26"/>
        <end position="441"/>
    </location>
</feature>
<name>A0A0F6W341_9BACT</name>
<dbReference type="STRING" id="927083.DB32_003417"/>
<organism evidence="8 9">
    <name type="scientific">Sandaracinus amylolyticus</name>
    <dbReference type="NCBI Taxonomy" id="927083"/>
    <lineage>
        <taxon>Bacteria</taxon>
        <taxon>Pseudomonadati</taxon>
        <taxon>Myxococcota</taxon>
        <taxon>Polyangia</taxon>
        <taxon>Polyangiales</taxon>
        <taxon>Sandaracinaceae</taxon>
        <taxon>Sandaracinus</taxon>
    </lineage>
</organism>
<evidence type="ECO:0000256" key="6">
    <source>
        <dbReference type="SAM" id="SignalP"/>
    </source>
</evidence>